<keyword evidence="2" id="KW-1185">Reference proteome</keyword>
<name>A0AAV2P460_9HYME</name>
<accession>A0AAV2P460</accession>
<evidence type="ECO:0000313" key="1">
    <source>
        <dbReference type="EMBL" id="CAL1687428.1"/>
    </source>
</evidence>
<reference evidence="1" key="1">
    <citation type="submission" date="2024-04" db="EMBL/GenBank/DDBJ databases">
        <authorList>
            <consortium name="Molecular Ecology Group"/>
        </authorList>
    </citation>
    <scope>NUCLEOTIDE SEQUENCE</scope>
</reference>
<organism evidence="1 2">
    <name type="scientific">Lasius platythorax</name>
    <dbReference type="NCBI Taxonomy" id="488582"/>
    <lineage>
        <taxon>Eukaryota</taxon>
        <taxon>Metazoa</taxon>
        <taxon>Ecdysozoa</taxon>
        <taxon>Arthropoda</taxon>
        <taxon>Hexapoda</taxon>
        <taxon>Insecta</taxon>
        <taxon>Pterygota</taxon>
        <taxon>Neoptera</taxon>
        <taxon>Endopterygota</taxon>
        <taxon>Hymenoptera</taxon>
        <taxon>Apocrita</taxon>
        <taxon>Aculeata</taxon>
        <taxon>Formicoidea</taxon>
        <taxon>Formicidae</taxon>
        <taxon>Formicinae</taxon>
        <taxon>Lasius</taxon>
        <taxon>Lasius</taxon>
    </lineage>
</organism>
<protein>
    <submittedName>
        <fullName evidence="1">Uncharacterized protein</fullName>
    </submittedName>
</protein>
<dbReference type="EMBL" id="OZ034830">
    <property type="protein sequence ID" value="CAL1687428.1"/>
    <property type="molecule type" value="Genomic_DNA"/>
</dbReference>
<dbReference type="Proteomes" id="UP001497644">
    <property type="component" value="Chromosome 7"/>
</dbReference>
<dbReference type="AlphaFoldDB" id="A0AAV2P460"/>
<gene>
    <name evidence="1" type="ORF">LPLAT_LOCUS12641</name>
</gene>
<proteinExistence type="predicted"/>
<evidence type="ECO:0000313" key="2">
    <source>
        <dbReference type="Proteomes" id="UP001497644"/>
    </source>
</evidence>
<sequence>MSPRVETRTSARALSFEWKTPSREHRNDIFLSPAERRLVINPVNRSGAYGWGMFFGEFLILCTPHARAQVREFRALKLFVPSGERPLLTGRRNRLFLLTASIMQAVYKSYGV</sequence>